<proteinExistence type="predicted"/>
<organism evidence="1 2">
    <name type="scientific">Biomphalaria pfeifferi</name>
    <name type="common">Bloodfluke planorb</name>
    <name type="synonym">Freshwater snail</name>
    <dbReference type="NCBI Taxonomy" id="112525"/>
    <lineage>
        <taxon>Eukaryota</taxon>
        <taxon>Metazoa</taxon>
        <taxon>Spiralia</taxon>
        <taxon>Lophotrochozoa</taxon>
        <taxon>Mollusca</taxon>
        <taxon>Gastropoda</taxon>
        <taxon>Heterobranchia</taxon>
        <taxon>Euthyneura</taxon>
        <taxon>Panpulmonata</taxon>
        <taxon>Hygrophila</taxon>
        <taxon>Lymnaeoidea</taxon>
        <taxon>Planorbidae</taxon>
        <taxon>Biomphalaria</taxon>
    </lineage>
</organism>
<reference evidence="1" key="2">
    <citation type="submission" date="2023-04" db="EMBL/GenBank/DDBJ databases">
        <authorList>
            <person name="Bu L."/>
            <person name="Lu L."/>
            <person name="Laidemitt M.R."/>
            <person name="Zhang S.M."/>
            <person name="Mutuku M."/>
            <person name="Mkoji G."/>
            <person name="Steinauer M."/>
            <person name="Loker E.S."/>
        </authorList>
    </citation>
    <scope>NUCLEOTIDE SEQUENCE</scope>
    <source>
        <strain evidence="1">KasaAsao</strain>
        <tissue evidence="1">Whole Snail</tissue>
    </source>
</reference>
<gene>
    <name evidence="1" type="ORF">Bpfe_002272</name>
</gene>
<dbReference type="EMBL" id="JASAOG010000005">
    <property type="protein sequence ID" value="KAK0068337.1"/>
    <property type="molecule type" value="Genomic_DNA"/>
</dbReference>
<protein>
    <submittedName>
        <fullName evidence="1">Uncharacterized protein</fullName>
    </submittedName>
</protein>
<comment type="caution">
    <text evidence="1">The sequence shown here is derived from an EMBL/GenBank/DDBJ whole genome shotgun (WGS) entry which is preliminary data.</text>
</comment>
<sequence length="101" mass="11381">MYISVKEITSPVVKTMDVVEETPYDQGDLKDKGAAPSLNNDLLPNQTFEEICRNNGNAGEGVLPVNPKTRSTDLKIRKTARKRPKKRPIVQQKLVMQLYVI</sequence>
<reference evidence="1" key="1">
    <citation type="journal article" date="2023" name="PLoS Negl. Trop. Dis.">
        <title>A genome sequence for Biomphalaria pfeifferi, the major vector snail for the human-infecting parasite Schistosoma mansoni.</title>
        <authorList>
            <person name="Bu L."/>
            <person name="Lu L."/>
            <person name="Laidemitt M.R."/>
            <person name="Zhang S.M."/>
            <person name="Mutuku M."/>
            <person name="Mkoji G."/>
            <person name="Steinauer M."/>
            <person name="Loker E.S."/>
        </authorList>
    </citation>
    <scope>NUCLEOTIDE SEQUENCE</scope>
    <source>
        <strain evidence="1">KasaAsao</strain>
    </source>
</reference>
<accession>A0AAD8C8E4</accession>
<evidence type="ECO:0000313" key="2">
    <source>
        <dbReference type="Proteomes" id="UP001233172"/>
    </source>
</evidence>
<keyword evidence="2" id="KW-1185">Reference proteome</keyword>
<dbReference type="AlphaFoldDB" id="A0AAD8C8E4"/>
<name>A0AAD8C8E4_BIOPF</name>
<dbReference type="Proteomes" id="UP001233172">
    <property type="component" value="Unassembled WGS sequence"/>
</dbReference>
<evidence type="ECO:0000313" key="1">
    <source>
        <dbReference type="EMBL" id="KAK0068337.1"/>
    </source>
</evidence>